<dbReference type="EMBL" id="AAFI02000011">
    <property type="protein sequence ID" value="EAL70457.1"/>
    <property type="molecule type" value="Genomic_DNA"/>
</dbReference>
<evidence type="ECO:0000313" key="2">
    <source>
        <dbReference type="EMBL" id="EAL71077.1"/>
    </source>
</evidence>
<dbReference type="dictyBase" id="DDB_G0274047"/>
<dbReference type="KEGG" id="ddi:DDB_G0272879"/>
<gene>
    <name evidence="2" type="ORF">DDB_G0272879</name>
    <name evidence="1" type="ORF">DDB_G0274047</name>
</gene>
<sequence>MFYLAISSTKTSDKNLTIQKSTQYQLSSYDSINSFSHFAPIILEQYQKKNPLNNKNNQLSNEYQKIGILQFIKLKELVF</sequence>
<protein>
    <submittedName>
        <fullName evidence="1">Uncharacterized protein</fullName>
    </submittedName>
</protein>
<evidence type="ECO:0000313" key="1">
    <source>
        <dbReference type="EMBL" id="EAL70457.1"/>
    </source>
</evidence>
<dbReference type="GeneID" id="8619268"/>
<dbReference type="RefSeq" id="XP_645031.1">
    <property type="nucleotide sequence ID" value="XM_639939.1"/>
</dbReference>
<dbReference type="VEuPathDB" id="AmoebaDB:DDB_G0272879"/>
<dbReference type="GeneID" id="8618708"/>
<keyword evidence="3" id="KW-1185">Reference proteome</keyword>
<reference evidence="1 3" key="2">
    <citation type="journal article" date="2005" name="Nature">
        <title>The genome of the social amoeba Dictyostelium discoideum.</title>
        <authorList>
            <consortium name="The Dictyostelium discoideum Sequencing Consortium"/>
            <person name="Eichinger L."/>
            <person name="Pachebat J.A."/>
            <person name="Glockner G."/>
            <person name="Rajandream M.A."/>
            <person name="Sucgang R."/>
            <person name="Berriman M."/>
            <person name="Song J."/>
            <person name="Olsen R."/>
            <person name="Szafranski K."/>
            <person name="Xu Q."/>
            <person name="Tunggal B."/>
            <person name="Kummerfeld S."/>
            <person name="Madera M."/>
            <person name="Konfortov B.A."/>
            <person name="Rivero F."/>
            <person name="Bankier A.T."/>
            <person name="Lehmann R."/>
            <person name="Hamlin N."/>
            <person name="Davies R."/>
            <person name="Gaudet P."/>
            <person name="Fey P."/>
            <person name="Pilcher K."/>
            <person name="Chen G."/>
            <person name="Saunders D."/>
            <person name="Sodergren E."/>
            <person name="Davis P."/>
            <person name="Kerhornou A."/>
            <person name="Nie X."/>
            <person name="Hall N."/>
            <person name="Anjard C."/>
            <person name="Hemphill L."/>
            <person name="Bason N."/>
            <person name="Farbrother P."/>
            <person name="Desany B."/>
            <person name="Just E."/>
            <person name="Morio T."/>
            <person name="Rost R."/>
            <person name="Churcher C."/>
            <person name="Cooper J."/>
            <person name="Haydock S."/>
            <person name="van Driessche N."/>
            <person name="Cronin A."/>
            <person name="Goodhead I."/>
            <person name="Muzny D."/>
            <person name="Mourier T."/>
            <person name="Pain A."/>
            <person name="Lu M."/>
            <person name="Harper D."/>
            <person name="Lindsay R."/>
            <person name="Hauser H."/>
            <person name="James K."/>
            <person name="Quiles M."/>
            <person name="Madan Babu M."/>
            <person name="Saito T."/>
            <person name="Buchrieser C."/>
            <person name="Wardroper A."/>
            <person name="Felder M."/>
            <person name="Thangavelu M."/>
            <person name="Johnson D."/>
            <person name="Knights A."/>
            <person name="Loulseged H."/>
            <person name="Mungall K."/>
            <person name="Oliver K."/>
            <person name="Price C."/>
            <person name="Quail M.A."/>
            <person name="Urushihara H."/>
            <person name="Hernandez J."/>
            <person name="Rabbinowitsch E."/>
            <person name="Steffen D."/>
            <person name="Sanders M."/>
            <person name="Ma J."/>
            <person name="Kohara Y."/>
            <person name="Sharp S."/>
            <person name="Simmonds M."/>
            <person name="Spiegler S."/>
            <person name="Tivey A."/>
            <person name="Sugano S."/>
            <person name="White B."/>
            <person name="Walker D."/>
            <person name="Woodward J."/>
            <person name="Winckler T."/>
            <person name="Tanaka Y."/>
            <person name="Shaulsky G."/>
            <person name="Schleicher M."/>
            <person name="Weinstock G."/>
            <person name="Rosenthal A."/>
            <person name="Cox E.C."/>
            <person name="Chisholm R.L."/>
            <person name="Gibbs R."/>
            <person name="Loomis W.F."/>
            <person name="Platzer M."/>
            <person name="Kay R.R."/>
            <person name="Williams J."/>
            <person name="Dear P.H."/>
            <person name="Noegel A.A."/>
            <person name="Barrell B."/>
            <person name="Kuspa A."/>
        </authorList>
    </citation>
    <scope>NUCLEOTIDE SEQUENCE [LARGE SCALE GENOMIC DNA]</scope>
    <source>
        <strain evidence="1 3">AX4</strain>
    </source>
</reference>
<dbReference type="AlphaFoldDB" id="Q556I0"/>
<dbReference type="KEGG" id="ddi:DDB_G0274047"/>
<proteinExistence type="predicted"/>
<comment type="caution">
    <text evidence="1">The sequence shown here is derived from an EMBL/GenBank/DDBJ whole genome shotgun (WGS) entry which is preliminary data.</text>
</comment>
<name>Q556I0_DICDI</name>
<dbReference type="HOGENOM" id="CLU_2611030_0_0_1"/>
<organism evidence="1 3">
    <name type="scientific">Dictyostelium discoideum</name>
    <name type="common">Social amoeba</name>
    <dbReference type="NCBI Taxonomy" id="44689"/>
    <lineage>
        <taxon>Eukaryota</taxon>
        <taxon>Amoebozoa</taxon>
        <taxon>Evosea</taxon>
        <taxon>Eumycetozoa</taxon>
        <taxon>Dictyostelia</taxon>
        <taxon>Dictyosteliales</taxon>
        <taxon>Dictyosteliaceae</taxon>
        <taxon>Dictyostelium</taxon>
    </lineage>
</organism>
<reference evidence="1" key="3">
    <citation type="submission" date="2009-08" db="EMBL/GenBank/DDBJ databases">
        <authorList>
            <consortium name="The Dictyostelium discoideum Sequencing Consortium"/>
            <person name="Eichinger L."/>
            <person name="Pachebat J.A."/>
            <person name="Gloeckner G."/>
            <person name="Rajandream M.-A."/>
            <person name="Sucgang R."/>
            <person name="Song J."/>
            <person name="Cox E.C."/>
            <person name="Tunggal B."/>
            <person name="Szafranski K."/>
            <person name="Konfortov B.A."/>
            <person name="Farbrother P."/>
            <person name="Bankier A.T."/>
            <person name="Lehmann R."/>
            <person name="Hamlin N."/>
            <person name="Xu Q."/>
            <person name="Davies R."/>
            <person name="Gaudet P."/>
            <person name="Fey P."/>
            <person name="Pilcher K."/>
            <person name="Chen G."/>
            <person name="Saunders D."/>
            <person name="Sodergren E."/>
            <person name="Davis P."/>
            <person name="Nie X."/>
            <person name="Kerhornou A."/>
            <person name="Hemphill L."/>
            <person name="Bason N."/>
            <person name="Berriman M."/>
            <person name="Desany B."/>
            <person name="Churcher C."/>
            <person name="Cooper J."/>
            <person name="van Driessche N."/>
            <person name="Cronin A."/>
            <person name="Goodhead I."/>
            <person name="Muzny D."/>
            <person name="Hall N."/>
            <person name="Harper D."/>
            <person name="Lindsay R."/>
            <person name="Hauser H."/>
            <person name="James K."/>
            <person name="Quiles M."/>
            <person name="Buchrieser C."/>
            <person name="Wardroper A."/>
            <person name="Thangavelu M."/>
            <person name="Johnson D."/>
            <person name="Knights A."/>
            <person name="Loulseged H."/>
            <person name="Mungall K."/>
            <person name="Price C."/>
            <person name="Ma J."/>
            <person name="Quail M."/>
            <person name="Hernandez J."/>
            <person name="Rabbinowitsch E."/>
            <person name="Steffen D."/>
            <person name="Sanders M."/>
            <person name="Weinstock G."/>
            <person name="Sharp S."/>
            <person name="Just E."/>
            <person name="Shaulsky G."/>
            <person name="Simmonds M."/>
            <person name="Tivey A."/>
            <person name="White B."/>
            <person name="Walker D."/>
            <person name="Woodward J."/>
            <person name="Winckler T."/>
            <person name="Schleicher M."/>
            <person name="Rosenthal A."/>
            <person name="Rivero F."/>
            <person name="Chisholm R.L."/>
            <person name="Gibbs R."/>
            <person name="Loomis W.F."/>
            <person name="Platzer M."/>
            <person name="Kay R.R."/>
            <person name="Williams J."/>
            <person name="Dear P.H."/>
            <person name="Noegel A.A."/>
            <person name="Barrell B."/>
            <person name="Kuspa A."/>
        </authorList>
    </citation>
    <scope>NUCLEOTIDE SEQUENCE</scope>
    <source>
        <strain evidence="1">AX4</strain>
    </source>
</reference>
<dbReference type="RefSeq" id="XP_644382.1">
    <property type="nucleotide sequence ID" value="XM_639290.1"/>
</dbReference>
<dbReference type="PaxDb" id="44689-DDB0202985"/>
<dbReference type="dictyBase" id="DDB_G0272879"/>
<evidence type="ECO:0000313" key="3">
    <source>
        <dbReference type="Proteomes" id="UP000002195"/>
    </source>
</evidence>
<dbReference type="EMBL" id="AAFI02000009">
    <property type="protein sequence ID" value="EAL71077.1"/>
    <property type="molecule type" value="Genomic_DNA"/>
</dbReference>
<accession>Q556I0</accession>
<reference evidence="1 3" key="1">
    <citation type="journal article" date="2002" name="Nature">
        <title>Sequence and analysis of chromosome 2 of Dictyostelium discoideum.</title>
        <authorList>
            <consortium name="Dictyostelium Genome Sequencing Consortium"/>
            <person name="Glockner G."/>
            <person name="Eichinger L."/>
            <person name="Szafranski K."/>
            <person name="Pachebat J.A."/>
            <person name="Bankier A.T."/>
            <person name="Dear P.H."/>
            <person name="Lehmann R."/>
            <person name="Baumgart C."/>
            <person name="Parra G."/>
            <person name="Abril J.F."/>
            <person name="Guigo R."/>
            <person name="Kumpf K."/>
            <person name="Tunggal B."/>
            <person name="Cox E."/>
            <person name="Quail M.A."/>
            <person name="Platzer M."/>
            <person name="Rosenthal A."/>
            <person name="Noegel A.A."/>
        </authorList>
    </citation>
    <scope>NUCLEOTIDE SEQUENCE [LARGE SCALE GENOMIC DNA]</scope>
    <source>
        <strain evidence="1 3">AX4</strain>
    </source>
</reference>
<dbReference type="Proteomes" id="UP000002195">
    <property type="component" value="Unassembled WGS sequence"/>
</dbReference>